<protein>
    <recommendedName>
        <fullName evidence="1">DUF4357 domain-containing protein</fullName>
    </recommendedName>
</protein>
<evidence type="ECO:0000313" key="3">
    <source>
        <dbReference type="Proteomes" id="UP000215459"/>
    </source>
</evidence>
<accession>A0A235B9A9</accession>
<evidence type="ECO:0000259" key="1">
    <source>
        <dbReference type="Pfam" id="PF14267"/>
    </source>
</evidence>
<dbReference type="CDD" id="cd10447">
    <property type="entry name" value="GIY-YIG_unchar_2"/>
    <property type="match status" value="1"/>
</dbReference>
<dbReference type="AlphaFoldDB" id="A0A235B9A9"/>
<name>A0A235B9A9_9BACL</name>
<keyword evidence="3" id="KW-1185">Reference proteome</keyword>
<organism evidence="2 3">
    <name type="scientific">Paludifilum halophilum</name>
    <dbReference type="NCBI Taxonomy" id="1642702"/>
    <lineage>
        <taxon>Bacteria</taxon>
        <taxon>Bacillati</taxon>
        <taxon>Bacillota</taxon>
        <taxon>Bacilli</taxon>
        <taxon>Bacillales</taxon>
        <taxon>Thermoactinomycetaceae</taxon>
        <taxon>Paludifilum</taxon>
    </lineage>
</organism>
<comment type="caution">
    <text evidence="2">The sequence shown here is derived from an EMBL/GenBank/DDBJ whole genome shotgun (WGS) entry which is preliminary data.</text>
</comment>
<dbReference type="EMBL" id="NOWF01000004">
    <property type="protein sequence ID" value="OYD08185.1"/>
    <property type="molecule type" value="Genomic_DNA"/>
</dbReference>
<dbReference type="Proteomes" id="UP000215459">
    <property type="component" value="Unassembled WGS sequence"/>
</dbReference>
<evidence type="ECO:0000313" key="2">
    <source>
        <dbReference type="EMBL" id="OYD08185.1"/>
    </source>
</evidence>
<dbReference type="InterPro" id="IPR025579">
    <property type="entry name" value="DUF4357"/>
</dbReference>
<dbReference type="RefSeq" id="WP_094264219.1">
    <property type="nucleotide sequence ID" value="NZ_NOWF01000004.1"/>
</dbReference>
<dbReference type="Pfam" id="PF14267">
    <property type="entry name" value="DUF4357"/>
    <property type="match status" value="1"/>
</dbReference>
<reference evidence="2 3" key="1">
    <citation type="submission" date="2017-07" db="EMBL/GenBank/DDBJ databases">
        <title>The genome sequence of Paludifilum halophilum highlights mechanisms for microbial adaptation to high salt environemnts.</title>
        <authorList>
            <person name="Belbahri L."/>
        </authorList>
    </citation>
    <scope>NUCLEOTIDE SEQUENCE [LARGE SCALE GENOMIC DNA]</scope>
    <source>
        <strain evidence="2 3">DSM 102817</strain>
    </source>
</reference>
<proteinExistence type="predicted"/>
<feature type="domain" description="DUF4357" evidence="1">
    <location>
        <begin position="229"/>
        <end position="277"/>
    </location>
</feature>
<dbReference type="OrthoDB" id="2656488at2"/>
<sequence>MSGKLIRLFLVDGNPNGLRTVEISNMTIYTTIFPRSKLKEFLLREESRKAGCYLLIGNDIATPEETTVYIGEGEIVGERLKSHSLGGKQKEFWDEAIVFTSKDDYITKTQIQYLESELCRLADDAGNVKLDNGNRPSKPTLSEVDNAEMEQFLSAIQLILSSIGIDILESKRMSNSQEDIQKQEKIFEFTRKNATARMKIEDDKYIVLKGSTAVIENRPSAGKSIKTMRQTLIEKGIMKRTEQGDLYRFEENYIFTSPSYAAAAISGGAENGRIQWKYRGKSLNQIEKEEIE</sequence>
<gene>
    <name evidence="2" type="ORF">CHM34_08805</name>
</gene>